<reference evidence="1" key="1">
    <citation type="journal article" date="2017" name="Nature">
        <title>The sunflower genome provides insights into oil metabolism, flowering and Asterid evolution.</title>
        <authorList>
            <person name="Badouin H."/>
            <person name="Gouzy J."/>
            <person name="Grassa C.J."/>
            <person name="Murat F."/>
            <person name="Staton S.E."/>
            <person name="Cottret L."/>
            <person name="Lelandais-Briere C."/>
            <person name="Owens G.L."/>
            <person name="Carrere S."/>
            <person name="Mayjonade B."/>
            <person name="Legrand L."/>
            <person name="Gill N."/>
            <person name="Kane N.C."/>
            <person name="Bowers J.E."/>
            <person name="Hubner S."/>
            <person name="Bellec A."/>
            <person name="Berard A."/>
            <person name="Berges H."/>
            <person name="Blanchet N."/>
            <person name="Boniface M.C."/>
            <person name="Brunel D."/>
            <person name="Catrice O."/>
            <person name="Chaidir N."/>
            <person name="Claudel C."/>
            <person name="Donnadieu C."/>
            <person name="Faraut T."/>
            <person name="Fievet G."/>
            <person name="Helmstetter N."/>
            <person name="King M."/>
            <person name="Knapp S.J."/>
            <person name="Lai Z."/>
            <person name="Le Paslier M.C."/>
            <person name="Lippi Y."/>
            <person name="Lorenzon L."/>
            <person name="Mandel J.R."/>
            <person name="Marage G."/>
            <person name="Marchand G."/>
            <person name="Marquand E."/>
            <person name="Bret-Mestries E."/>
            <person name="Morien E."/>
            <person name="Nambeesan S."/>
            <person name="Nguyen T."/>
            <person name="Pegot-Espagnet P."/>
            <person name="Pouilly N."/>
            <person name="Raftis F."/>
            <person name="Sallet E."/>
            <person name="Schiex T."/>
            <person name="Thomas J."/>
            <person name="Vandecasteele C."/>
            <person name="Vares D."/>
            <person name="Vear F."/>
            <person name="Vautrin S."/>
            <person name="Crespi M."/>
            <person name="Mangin B."/>
            <person name="Burke J.M."/>
            <person name="Salse J."/>
            <person name="Munos S."/>
            <person name="Vincourt P."/>
            <person name="Rieseberg L.H."/>
            <person name="Langlade N.B."/>
        </authorList>
    </citation>
    <scope>NUCLEOTIDE SEQUENCE</scope>
    <source>
        <tissue evidence="1">Leaves</tissue>
    </source>
</reference>
<keyword evidence="2" id="KW-1185">Reference proteome</keyword>
<organism evidence="1 2">
    <name type="scientific">Helianthus annuus</name>
    <name type="common">Common sunflower</name>
    <dbReference type="NCBI Taxonomy" id="4232"/>
    <lineage>
        <taxon>Eukaryota</taxon>
        <taxon>Viridiplantae</taxon>
        <taxon>Streptophyta</taxon>
        <taxon>Embryophyta</taxon>
        <taxon>Tracheophyta</taxon>
        <taxon>Spermatophyta</taxon>
        <taxon>Magnoliopsida</taxon>
        <taxon>eudicotyledons</taxon>
        <taxon>Gunneridae</taxon>
        <taxon>Pentapetalae</taxon>
        <taxon>asterids</taxon>
        <taxon>campanulids</taxon>
        <taxon>Asterales</taxon>
        <taxon>Asteraceae</taxon>
        <taxon>Asteroideae</taxon>
        <taxon>Heliantheae alliance</taxon>
        <taxon>Heliantheae</taxon>
        <taxon>Helianthus</taxon>
    </lineage>
</organism>
<reference evidence="1" key="2">
    <citation type="submission" date="2020-06" db="EMBL/GenBank/DDBJ databases">
        <title>Helianthus annuus Genome sequencing and assembly Release 2.</title>
        <authorList>
            <person name="Gouzy J."/>
            <person name="Langlade N."/>
            <person name="Munos S."/>
        </authorList>
    </citation>
    <scope>NUCLEOTIDE SEQUENCE</scope>
    <source>
        <tissue evidence="1">Leaves</tissue>
    </source>
</reference>
<dbReference type="Gramene" id="mRNA:HanXRQr2_Chr06g0270961">
    <property type="protein sequence ID" value="mRNA:HanXRQr2_Chr06g0270961"/>
    <property type="gene ID" value="HanXRQr2_Chr06g0270961"/>
</dbReference>
<gene>
    <name evidence="1" type="ORF">HanXRQr2_Chr06g0270961</name>
</gene>
<evidence type="ECO:0000313" key="1">
    <source>
        <dbReference type="EMBL" id="KAF5803408.1"/>
    </source>
</evidence>
<dbReference type="Proteomes" id="UP000215914">
    <property type="component" value="Unassembled WGS sequence"/>
</dbReference>
<dbReference type="EMBL" id="MNCJ02000321">
    <property type="protein sequence ID" value="KAF5803408.1"/>
    <property type="molecule type" value="Genomic_DNA"/>
</dbReference>
<sequence>MVGWKSFPQTGYNGSVWLTVSPADPSGSNEFYKKTFIEFLDSFAYLHFTVEDIWILKQLAKMHLCFS</sequence>
<name>A0A9K3NL31_HELAN</name>
<dbReference type="AlphaFoldDB" id="A0A9K3NL31"/>
<comment type="caution">
    <text evidence="1">The sequence shown here is derived from an EMBL/GenBank/DDBJ whole genome shotgun (WGS) entry which is preliminary data.</text>
</comment>
<proteinExistence type="predicted"/>
<protein>
    <submittedName>
        <fullName evidence="1">Uncharacterized protein</fullName>
    </submittedName>
</protein>
<accession>A0A9K3NL31</accession>
<evidence type="ECO:0000313" key="2">
    <source>
        <dbReference type="Proteomes" id="UP000215914"/>
    </source>
</evidence>